<feature type="compositionally biased region" description="Polar residues" evidence="1">
    <location>
        <begin position="190"/>
        <end position="201"/>
    </location>
</feature>
<gene>
    <name evidence="2" type="ORF">HGM15179_020043</name>
</gene>
<dbReference type="InterPro" id="IPR012677">
    <property type="entry name" value="Nucleotide-bd_a/b_plait_sf"/>
</dbReference>
<organism evidence="2 3">
    <name type="scientific">Zosterops borbonicus</name>
    <dbReference type="NCBI Taxonomy" id="364589"/>
    <lineage>
        <taxon>Eukaryota</taxon>
        <taxon>Metazoa</taxon>
        <taxon>Chordata</taxon>
        <taxon>Craniata</taxon>
        <taxon>Vertebrata</taxon>
        <taxon>Euteleostomi</taxon>
        <taxon>Archelosauria</taxon>
        <taxon>Archosauria</taxon>
        <taxon>Dinosauria</taxon>
        <taxon>Saurischia</taxon>
        <taxon>Theropoda</taxon>
        <taxon>Coelurosauria</taxon>
        <taxon>Aves</taxon>
        <taxon>Neognathae</taxon>
        <taxon>Neoaves</taxon>
        <taxon>Telluraves</taxon>
        <taxon>Australaves</taxon>
        <taxon>Passeriformes</taxon>
        <taxon>Sylvioidea</taxon>
        <taxon>Zosteropidae</taxon>
        <taxon>Zosterops</taxon>
    </lineage>
</organism>
<proteinExistence type="predicted"/>
<feature type="compositionally biased region" description="Polar residues" evidence="1">
    <location>
        <begin position="26"/>
        <end position="36"/>
    </location>
</feature>
<feature type="non-terminal residue" evidence="2">
    <location>
        <position position="287"/>
    </location>
</feature>
<keyword evidence="3" id="KW-1185">Reference proteome</keyword>
<name>A0A8K1D719_9PASS</name>
<evidence type="ECO:0000313" key="3">
    <source>
        <dbReference type="Proteomes" id="UP000796761"/>
    </source>
</evidence>
<accession>A0A8K1D719</accession>
<comment type="caution">
    <text evidence="2">The sequence shown here is derived from an EMBL/GenBank/DDBJ whole genome shotgun (WGS) entry which is preliminary data.</text>
</comment>
<dbReference type="EMBL" id="SWJQ01001996">
    <property type="protein sequence ID" value="TRZ07064.1"/>
    <property type="molecule type" value="Genomic_DNA"/>
</dbReference>
<sequence>MKTLGPGFLAEFKKHKSLQAAVEESLGSSGKTSIPSKTLKKTPKNSPKISKKDKDDEAAAGPSSESASKKAKEDEDESGKNQPYNRAYLEMNYVLPQKNLKKTPKKPKKNPENPGNFGNCWELLGMLDFSRPQAYLEMNFKEAVVAAVKFAETTPMVLNGKRIRVSVAETPQVKKTVKKKVLNPKKAPTSTKKVPVTNSKSPKVLPGKKEKVKKVPGEKKVKKTPNAEGKAEDSQIPPEAGLEIPKNPQNPKIPPEQEETQNSKEFLEFSGSGELPASEESAEHDGK</sequence>
<dbReference type="Gene3D" id="3.30.70.330">
    <property type="match status" value="1"/>
</dbReference>
<reference evidence="2" key="1">
    <citation type="submission" date="2019-04" db="EMBL/GenBank/DDBJ databases">
        <title>Genome assembly of Zosterops borbonicus 15179.</title>
        <authorList>
            <person name="Leroy T."/>
            <person name="Anselmetti Y."/>
            <person name="Tilak M.-K."/>
            <person name="Nabholz B."/>
        </authorList>
    </citation>
    <scope>NUCLEOTIDE SEQUENCE</scope>
    <source>
        <strain evidence="2">HGM_15179</strain>
        <tissue evidence="2">Muscle</tissue>
    </source>
</reference>
<feature type="region of interest" description="Disordered" evidence="1">
    <location>
        <begin position="177"/>
        <end position="287"/>
    </location>
</feature>
<protein>
    <submittedName>
        <fullName evidence="2">Uncharacterized protein</fullName>
    </submittedName>
</protein>
<dbReference type="AlphaFoldDB" id="A0A8K1D719"/>
<feature type="compositionally biased region" description="Basic and acidic residues" evidence="1">
    <location>
        <begin position="207"/>
        <end position="219"/>
    </location>
</feature>
<dbReference type="Proteomes" id="UP000796761">
    <property type="component" value="Unassembled WGS sequence"/>
</dbReference>
<feature type="compositionally biased region" description="Basic residues" evidence="1">
    <location>
        <begin position="99"/>
        <end position="108"/>
    </location>
</feature>
<feature type="region of interest" description="Disordered" evidence="1">
    <location>
        <begin position="20"/>
        <end position="115"/>
    </location>
</feature>
<evidence type="ECO:0000313" key="2">
    <source>
        <dbReference type="EMBL" id="TRZ07064.1"/>
    </source>
</evidence>
<evidence type="ECO:0000256" key="1">
    <source>
        <dbReference type="SAM" id="MobiDB-lite"/>
    </source>
</evidence>